<dbReference type="OrthoDB" id="2288097at2759"/>
<keyword evidence="5" id="KW-0732">Signal</keyword>
<feature type="region of interest" description="Disordered" evidence="3">
    <location>
        <begin position="448"/>
        <end position="487"/>
    </location>
</feature>
<keyword evidence="4" id="KW-0812">Transmembrane</keyword>
<feature type="signal peptide" evidence="5">
    <location>
        <begin position="1"/>
        <end position="18"/>
    </location>
</feature>
<dbReference type="PANTHER" id="PTHR46093:SF18">
    <property type="entry name" value="FIBRONECTIN TYPE-III DOMAIN-CONTAINING PROTEIN"/>
    <property type="match status" value="1"/>
</dbReference>
<dbReference type="Gene3D" id="2.120.10.80">
    <property type="entry name" value="Kelch-type beta propeller"/>
    <property type="match status" value="2"/>
</dbReference>
<keyword evidence="7" id="KW-1185">Reference proteome</keyword>
<dbReference type="InParanoid" id="A0A168LNK1"/>
<evidence type="ECO:0008006" key="8">
    <source>
        <dbReference type="Google" id="ProtNLM"/>
    </source>
</evidence>
<dbReference type="EMBL" id="LT551602">
    <property type="protein sequence ID" value="SAL97167.1"/>
    <property type="molecule type" value="Genomic_DNA"/>
</dbReference>
<keyword evidence="4" id="KW-0472">Membrane</keyword>
<dbReference type="InterPro" id="IPR015915">
    <property type="entry name" value="Kelch-typ_b-propeller"/>
</dbReference>
<evidence type="ECO:0000256" key="1">
    <source>
        <dbReference type="ARBA" id="ARBA00022441"/>
    </source>
</evidence>
<organism evidence="6">
    <name type="scientific">Absidia glauca</name>
    <name type="common">Pin mould</name>
    <dbReference type="NCBI Taxonomy" id="4829"/>
    <lineage>
        <taxon>Eukaryota</taxon>
        <taxon>Fungi</taxon>
        <taxon>Fungi incertae sedis</taxon>
        <taxon>Mucoromycota</taxon>
        <taxon>Mucoromycotina</taxon>
        <taxon>Mucoromycetes</taxon>
        <taxon>Mucorales</taxon>
        <taxon>Cunninghamellaceae</taxon>
        <taxon>Absidia</taxon>
    </lineage>
</organism>
<keyword evidence="4" id="KW-1133">Transmembrane helix</keyword>
<evidence type="ECO:0000256" key="4">
    <source>
        <dbReference type="SAM" id="Phobius"/>
    </source>
</evidence>
<feature type="transmembrane region" description="Helical" evidence="4">
    <location>
        <begin position="406"/>
        <end position="429"/>
    </location>
</feature>
<sequence>MKKRSLVLVALLIQLSLAIPSPRYKGGCVLVNKNKVYCAGGQSGPTSPTYQSDLYGLDLSHDYTDLNSLNNAWTTLAPLTEANSEFVMVPSGTNGFFINGGTGSANGKPLQYQSLVYNGATNTWTNLVAANATNSLAQAKGAVGTIDSLDLNDVYIWGGVLDASIGSVNTTYSGTFLVMNPTTGTWSPSLVKGTTPLGWTPRIGHAMLNSFSTISVFGGQEARYDTISRTYILSPASMSSIPQFDTILLAWRLANVTGDIPTPRTYHTVNSAGVFQALLYGGATPGTNTPVTDPLYQARLSGNSVEWTKLSVTGGPGPRFGHSAVTFGYNTVLVIGGVDTTGAAKSDVNVYSFSQKQWRTSFATSEFYSYTSNSPNGNSSSNVPPSGSSSSSYSGGSSPFALQQGIAGGIGAGGFVFLGLIGLGLYLAVEKKNKQTLVDHPLDPLTHGDGYTKIEVSPSIDDRPLPPAPAMQTGEAASYLQHHPSNH</sequence>
<proteinExistence type="predicted"/>
<dbReference type="Proteomes" id="UP000078561">
    <property type="component" value="Unassembled WGS sequence"/>
</dbReference>
<dbReference type="PANTHER" id="PTHR46093">
    <property type="entry name" value="ACYL-COA-BINDING DOMAIN-CONTAINING PROTEIN 5"/>
    <property type="match status" value="1"/>
</dbReference>
<evidence type="ECO:0000256" key="5">
    <source>
        <dbReference type="SAM" id="SignalP"/>
    </source>
</evidence>
<evidence type="ECO:0000256" key="3">
    <source>
        <dbReference type="SAM" id="MobiDB-lite"/>
    </source>
</evidence>
<accession>A0A168LNK1</accession>
<keyword evidence="1" id="KW-0880">Kelch repeat</keyword>
<dbReference type="Pfam" id="PF24681">
    <property type="entry name" value="Kelch_KLHDC2_KLHL20_DRC7"/>
    <property type="match status" value="1"/>
</dbReference>
<evidence type="ECO:0000313" key="6">
    <source>
        <dbReference type="EMBL" id="SAL97167.1"/>
    </source>
</evidence>
<dbReference type="STRING" id="4829.A0A168LNK1"/>
<protein>
    <recommendedName>
        <fullName evidence="8">Galactose oxidase</fullName>
    </recommendedName>
</protein>
<reference evidence="6" key="1">
    <citation type="submission" date="2016-04" db="EMBL/GenBank/DDBJ databases">
        <authorList>
            <person name="Evans L.H."/>
            <person name="Alamgir A."/>
            <person name="Owens N."/>
            <person name="Weber N.D."/>
            <person name="Virtaneva K."/>
            <person name="Barbian K."/>
            <person name="Babar A."/>
            <person name="Rosenke K."/>
        </authorList>
    </citation>
    <scope>NUCLEOTIDE SEQUENCE [LARGE SCALE GENOMIC DNA]</scope>
    <source>
        <strain evidence="6">CBS 101.48</strain>
    </source>
</reference>
<name>A0A168LNK1_ABSGL</name>
<evidence type="ECO:0000256" key="2">
    <source>
        <dbReference type="ARBA" id="ARBA00022737"/>
    </source>
</evidence>
<dbReference type="SUPFAM" id="SSF117281">
    <property type="entry name" value="Kelch motif"/>
    <property type="match status" value="2"/>
</dbReference>
<evidence type="ECO:0000313" key="7">
    <source>
        <dbReference type="Proteomes" id="UP000078561"/>
    </source>
</evidence>
<feature type="region of interest" description="Disordered" evidence="3">
    <location>
        <begin position="373"/>
        <end position="395"/>
    </location>
</feature>
<feature type="chain" id="PRO_5007898748" description="Galactose oxidase" evidence="5">
    <location>
        <begin position="19"/>
        <end position="487"/>
    </location>
</feature>
<keyword evidence="2" id="KW-0677">Repeat</keyword>
<gene>
    <name evidence="6" type="primary">ABSGL_02638.1 scaffold 3684</name>
</gene>
<dbReference type="AlphaFoldDB" id="A0A168LNK1"/>